<keyword evidence="7" id="KW-0539">Nucleus</keyword>
<sequence>MFENRDKEGAYKLLVLKHLSDNDTKFKEFFRLTPQLFHTVLDYIKNEISSQPTNKHPTPISPEEKLCLTLRYLATGESYRSLAFSFRICHSWISIIVRQVLSAIRNKMTDIVMPAPTENQHKRNALEFYKRWNFPNCCMAIDGKHVRVVCPPNTGSLHFNYKEYYSVVLLALVDADCKFVAIDVGAYGGEGDAGVYSKSNFGKKIAAGSFNLPPPAVLPNTTTLQPHVILGDSAFTLTENMMKPYPQTLSASDTTIAAYNYRHCRARRTTENAFGILSQYFRIYFTPIGVKNADTIDDIIFATCLLHNMLRDSKIPYPEENTHSNPPIPAETFSPLAPSQNRRPSFAARHVREVFKDYFNKDAGRVGWQNNIINRTRYHDDELSSN</sequence>
<dbReference type="Proteomes" id="UP000504635">
    <property type="component" value="Unplaced"/>
</dbReference>
<feature type="region of interest" description="Disordered" evidence="8">
    <location>
        <begin position="319"/>
        <end position="341"/>
    </location>
</feature>
<evidence type="ECO:0000256" key="6">
    <source>
        <dbReference type="ARBA" id="ARBA00022801"/>
    </source>
</evidence>
<comment type="cofactor">
    <cofactor evidence="1">
        <name>a divalent metal cation</name>
        <dbReference type="ChEBI" id="CHEBI:60240"/>
    </cofactor>
</comment>
<dbReference type="InterPro" id="IPR027806">
    <property type="entry name" value="HARBI1_dom"/>
</dbReference>
<organism evidence="10 11">
    <name type="scientific">Sitophilus oryzae</name>
    <name type="common">Rice weevil</name>
    <name type="synonym">Curculio oryzae</name>
    <dbReference type="NCBI Taxonomy" id="7048"/>
    <lineage>
        <taxon>Eukaryota</taxon>
        <taxon>Metazoa</taxon>
        <taxon>Ecdysozoa</taxon>
        <taxon>Arthropoda</taxon>
        <taxon>Hexapoda</taxon>
        <taxon>Insecta</taxon>
        <taxon>Pterygota</taxon>
        <taxon>Neoptera</taxon>
        <taxon>Endopterygota</taxon>
        <taxon>Coleoptera</taxon>
        <taxon>Polyphaga</taxon>
        <taxon>Cucujiformia</taxon>
        <taxon>Curculionidae</taxon>
        <taxon>Dryophthorinae</taxon>
        <taxon>Sitophilus</taxon>
    </lineage>
</organism>
<evidence type="ECO:0000313" key="11">
    <source>
        <dbReference type="RefSeq" id="XP_030762035.1"/>
    </source>
</evidence>
<gene>
    <name evidence="11" type="primary">LOC115886863</name>
</gene>
<reference evidence="11" key="1">
    <citation type="submission" date="2025-08" db="UniProtKB">
        <authorList>
            <consortium name="RefSeq"/>
        </authorList>
    </citation>
    <scope>IDENTIFICATION</scope>
    <source>
        <tissue evidence="11">Gonads</tissue>
    </source>
</reference>
<dbReference type="GO" id="GO:0004518">
    <property type="term" value="F:nuclease activity"/>
    <property type="evidence" value="ECO:0007669"/>
    <property type="project" value="UniProtKB-KW"/>
</dbReference>
<dbReference type="Pfam" id="PF13359">
    <property type="entry name" value="DDE_Tnp_4"/>
    <property type="match status" value="1"/>
</dbReference>
<evidence type="ECO:0000256" key="7">
    <source>
        <dbReference type="ARBA" id="ARBA00023242"/>
    </source>
</evidence>
<evidence type="ECO:0000256" key="8">
    <source>
        <dbReference type="SAM" id="MobiDB-lite"/>
    </source>
</evidence>
<proteinExistence type="inferred from homology"/>
<evidence type="ECO:0000313" key="10">
    <source>
        <dbReference type="Proteomes" id="UP000504635"/>
    </source>
</evidence>
<dbReference type="InParanoid" id="A0A6J2YGM2"/>
<evidence type="ECO:0000256" key="3">
    <source>
        <dbReference type="ARBA" id="ARBA00006958"/>
    </source>
</evidence>
<feature type="domain" description="DDE Tnp4" evidence="9">
    <location>
        <begin position="141"/>
        <end position="308"/>
    </location>
</feature>
<dbReference type="PANTHER" id="PTHR22930:SF269">
    <property type="entry name" value="NUCLEASE HARBI1-LIKE PROTEIN"/>
    <property type="match status" value="1"/>
</dbReference>
<evidence type="ECO:0000256" key="4">
    <source>
        <dbReference type="ARBA" id="ARBA00022722"/>
    </source>
</evidence>
<dbReference type="GO" id="GO:0046872">
    <property type="term" value="F:metal ion binding"/>
    <property type="evidence" value="ECO:0007669"/>
    <property type="project" value="UniProtKB-KW"/>
</dbReference>
<keyword evidence="6" id="KW-0378">Hydrolase</keyword>
<dbReference type="GO" id="GO:0005634">
    <property type="term" value="C:nucleus"/>
    <property type="evidence" value="ECO:0007669"/>
    <property type="project" value="UniProtKB-SubCell"/>
</dbReference>
<dbReference type="GeneID" id="115886863"/>
<dbReference type="RefSeq" id="XP_030762035.1">
    <property type="nucleotide sequence ID" value="XM_030906175.1"/>
</dbReference>
<dbReference type="OrthoDB" id="6581217at2759"/>
<evidence type="ECO:0000256" key="5">
    <source>
        <dbReference type="ARBA" id="ARBA00022723"/>
    </source>
</evidence>
<evidence type="ECO:0000256" key="1">
    <source>
        <dbReference type="ARBA" id="ARBA00001968"/>
    </source>
</evidence>
<evidence type="ECO:0000256" key="2">
    <source>
        <dbReference type="ARBA" id="ARBA00004123"/>
    </source>
</evidence>
<dbReference type="AlphaFoldDB" id="A0A6J2YGM2"/>
<accession>A0A6J2YGM2</accession>
<name>A0A6J2YGM2_SITOR</name>
<protein>
    <submittedName>
        <fullName evidence="11">Protein ALP1-like isoform X1</fullName>
    </submittedName>
</protein>
<dbReference type="GO" id="GO:0016787">
    <property type="term" value="F:hydrolase activity"/>
    <property type="evidence" value="ECO:0007669"/>
    <property type="project" value="UniProtKB-KW"/>
</dbReference>
<dbReference type="PANTHER" id="PTHR22930">
    <property type="match status" value="1"/>
</dbReference>
<dbReference type="KEGG" id="soy:115886863"/>
<evidence type="ECO:0000259" key="9">
    <source>
        <dbReference type="Pfam" id="PF13359"/>
    </source>
</evidence>
<keyword evidence="5" id="KW-0479">Metal-binding</keyword>
<keyword evidence="10" id="KW-1185">Reference proteome</keyword>
<dbReference type="InterPro" id="IPR045249">
    <property type="entry name" value="HARBI1-like"/>
</dbReference>
<comment type="subcellular location">
    <subcellularLocation>
        <location evidence="2">Nucleus</location>
    </subcellularLocation>
</comment>
<comment type="similarity">
    <text evidence="3">Belongs to the HARBI1 family.</text>
</comment>
<keyword evidence="4" id="KW-0540">Nuclease</keyword>